<dbReference type="CDD" id="cd08493">
    <property type="entry name" value="PBP2_DppA_like"/>
    <property type="match status" value="1"/>
</dbReference>
<organism evidence="5 6">
    <name type="scientific">Parachitinimonas caeni</name>
    <dbReference type="NCBI Taxonomy" id="3031301"/>
    <lineage>
        <taxon>Bacteria</taxon>
        <taxon>Pseudomonadati</taxon>
        <taxon>Pseudomonadota</taxon>
        <taxon>Betaproteobacteria</taxon>
        <taxon>Neisseriales</taxon>
        <taxon>Chitinibacteraceae</taxon>
        <taxon>Parachitinimonas</taxon>
    </lineage>
</organism>
<evidence type="ECO:0000313" key="5">
    <source>
        <dbReference type="EMBL" id="MDK2126789.1"/>
    </source>
</evidence>
<dbReference type="PANTHER" id="PTHR30290:SF38">
    <property type="entry name" value="D,D-DIPEPTIDE-BINDING PERIPLASMIC PROTEIN DDPA-RELATED"/>
    <property type="match status" value="1"/>
</dbReference>
<feature type="chain" id="PRO_5045958702" evidence="3">
    <location>
        <begin position="20"/>
        <end position="524"/>
    </location>
</feature>
<keyword evidence="2 3" id="KW-0732">Signal</keyword>
<evidence type="ECO:0000259" key="4">
    <source>
        <dbReference type="Pfam" id="PF00496"/>
    </source>
</evidence>
<evidence type="ECO:0000256" key="1">
    <source>
        <dbReference type="ARBA" id="ARBA00005695"/>
    </source>
</evidence>
<dbReference type="Gene3D" id="3.10.105.10">
    <property type="entry name" value="Dipeptide-binding Protein, Domain 3"/>
    <property type="match status" value="1"/>
</dbReference>
<evidence type="ECO:0000256" key="3">
    <source>
        <dbReference type="SAM" id="SignalP"/>
    </source>
</evidence>
<dbReference type="InterPro" id="IPR030678">
    <property type="entry name" value="Peptide/Ni-bd"/>
</dbReference>
<dbReference type="InterPro" id="IPR039424">
    <property type="entry name" value="SBP_5"/>
</dbReference>
<gene>
    <name evidence="5" type="ORF">PZA18_22335</name>
</gene>
<proteinExistence type="inferred from homology"/>
<dbReference type="PIRSF" id="PIRSF002741">
    <property type="entry name" value="MppA"/>
    <property type="match status" value="1"/>
</dbReference>
<dbReference type="PANTHER" id="PTHR30290">
    <property type="entry name" value="PERIPLASMIC BINDING COMPONENT OF ABC TRANSPORTER"/>
    <property type="match status" value="1"/>
</dbReference>
<keyword evidence="6" id="KW-1185">Reference proteome</keyword>
<evidence type="ECO:0000256" key="2">
    <source>
        <dbReference type="ARBA" id="ARBA00022729"/>
    </source>
</evidence>
<dbReference type="EMBL" id="JARRAF010000051">
    <property type="protein sequence ID" value="MDK2126789.1"/>
    <property type="molecule type" value="Genomic_DNA"/>
</dbReference>
<dbReference type="InterPro" id="IPR000914">
    <property type="entry name" value="SBP_5_dom"/>
</dbReference>
<reference evidence="5" key="1">
    <citation type="submission" date="2023-03" db="EMBL/GenBank/DDBJ databases">
        <title>Chitinimonas shenzhenensis gen. nov., sp. nov., a novel member of family Burkholderiaceae isolated from activated sludge collected in Shen Zhen, China.</title>
        <authorList>
            <person name="Wang X."/>
        </authorList>
    </citation>
    <scope>NUCLEOTIDE SEQUENCE</scope>
    <source>
        <strain evidence="5">DQS-5</strain>
    </source>
</reference>
<dbReference type="Gene3D" id="3.90.76.10">
    <property type="entry name" value="Dipeptide-binding Protein, Domain 1"/>
    <property type="match status" value="1"/>
</dbReference>
<feature type="signal peptide" evidence="3">
    <location>
        <begin position="1"/>
        <end position="19"/>
    </location>
</feature>
<dbReference type="Gene3D" id="3.40.190.10">
    <property type="entry name" value="Periplasmic binding protein-like II"/>
    <property type="match status" value="1"/>
</dbReference>
<dbReference type="Proteomes" id="UP001172778">
    <property type="component" value="Unassembled WGS sequence"/>
</dbReference>
<dbReference type="Pfam" id="PF00496">
    <property type="entry name" value="SBP_bac_5"/>
    <property type="match status" value="1"/>
</dbReference>
<feature type="domain" description="Solute-binding protein family 5" evidence="4">
    <location>
        <begin position="66"/>
        <end position="442"/>
    </location>
</feature>
<comment type="caution">
    <text evidence="5">The sequence shown here is derived from an EMBL/GenBank/DDBJ whole genome shotgun (WGS) entry which is preliminary data.</text>
</comment>
<dbReference type="SUPFAM" id="SSF53850">
    <property type="entry name" value="Periplasmic binding protein-like II"/>
    <property type="match status" value="1"/>
</dbReference>
<accession>A0ABT7E410</accession>
<sequence>MKLTSMALTALLLAGPTWAAKPLVYCADADPDSFDSAQSDVGATHRAAAYPLYNRLVEFRPGNVEAVPSLAESWNVSADGKRYTFKLRSGVKFHQTPWFTPSRDLDADDVIWSVMRQIDAKHPGAKAAAGGFPGAVSGNWAGLIQKVEKLDPLTVRFELARPNATFLALMANWQMSIVSAEYGERLAQEGKETQIGRLPVGTGPYRFINYQKGNNIRYAAHPHYFKGVVAIDKLVYAIVPDPAVRVEKLRVGECGLVESLKPQDIASFQTVPTVGMKRIYPQITVYLGFNTQSKPFDDARVRRALSMVVDRPAISKAVFDGRADPAWLPYSGKTLWGAANIKAPARDYEAAKKLLAEAGYPAGFETTIWVRGNGGAYNLNPKLMGEMVQADWQKLGIKAKVVPMDFADMLRRTRQGEQATVLTGWMNSVDPDELYANTLSCEASKTSSSRWCNSRFDQLIEEARTIPNRAQREKLYAEAQAIFDHEAPWAALVYPALVLGYDKALQGVDNTLAAPFMLERLYWK</sequence>
<comment type="similarity">
    <text evidence="1">Belongs to the bacterial solute-binding protein 5 family.</text>
</comment>
<dbReference type="RefSeq" id="WP_284103111.1">
    <property type="nucleotide sequence ID" value="NZ_JARRAF010000051.1"/>
</dbReference>
<name>A0ABT7E410_9NEIS</name>
<evidence type="ECO:0000313" key="6">
    <source>
        <dbReference type="Proteomes" id="UP001172778"/>
    </source>
</evidence>
<protein>
    <submittedName>
        <fullName evidence="5">ABC transporter substrate-binding protein</fullName>
    </submittedName>
</protein>